<protein>
    <recommendedName>
        <fullName evidence="4">DUF2157 domain-containing protein</fullName>
    </recommendedName>
</protein>
<feature type="transmembrane region" description="Helical" evidence="1">
    <location>
        <begin position="218"/>
        <end position="236"/>
    </location>
</feature>
<proteinExistence type="predicted"/>
<keyword evidence="1" id="KW-1133">Transmembrane helix</keyword>
<dbReference type="Proteomes" id="UP000631670">
    <property type="component" value="Unassembled WGS sequence"/>
</dbReference>
<evidence type="ECO:0000313" key="3">
    <source>
        <dbReference type="Proteomes" id="UP000631670"/>
    </source>
</evidence>
<feature type="transmembrane region" description="Helical" evidence="1">
    <location>
        <begin position="291"/>
        <end position="313"/>
    </location>
</feature>
<dbReference type="RefSeq" id="WP_086862926.1">
    <property type="nucleotide sequence ID" value="NZ_JADBEG010000001.1"/>
</dbReference>
<sequence length="332" mass="33421">MTRESPVREALERLVEEAVLSPGQAAEVERALRGAAARRPRIPWAEVAGYLGGGLLLIGTALLMATSWTDWSKPARTAIVAAATAVLLAAGVVAAHGFTGLVTARLRKPSPRLRVSATLLALAAGSAAATVVVALPDDAGSAGVAVACGLGTVLAVAGYLLVPFVIGLLAATGLLGATVLAGLDATAGTTPLRGGLAVAAVGLLLAGTALADVLPHRLTGLGLGAAIALFGAQQPLGETSTAPVAYVLTFAFGTGFLVLYRRQRTWSLLIAGVLGITLAVPEAVWDLTGGAAGGAVIVLTAGAVLLAASGIGFRLRRDTQRAREERQPDERS</sequence>
<feature type="transmembrane region" description="Helical" evidence="1">
    <location>
        <begin position="115"/>
        <end position="135"/>
    </location>
</feature>
<gene>
    <name evidence="2" type="ORF">H4696_001129</name>
</gene>
<evidence type="ECO:0000313" key="2">
    <source>
        <dbReference type="EMBL" id="MBE1494029.1"/>
    </source>
</evidence>
<feature type="transmembrane region" description="Helical" evidence="1">
    <location>
        <begin position="194"/>
        <end position="211"/>
    </location>
</feature>
<feature type="transmembrane region" description="Helical" evidence="1">
    <location>
        <begin position="78"/>
        <end position="103"/>
    </location>
</feature>
<keyword evidence="3" id="KW-1185">Reference proteome</keyword>
<organism evidence="2 3">
    <name type="scientific">Amycolatopsis lexingtonensis</name>
    <dbReference type="NCBI Taxonomy" id="218822"/>
    <lineage>
        <taxon>Bacteria</taxon>
        <taxon>Bacillati</taxon>
        <taxon>Actinomycetota</taxon>
        <taxon>Actinomycetes</taxon>
        <taxon>Pseudonocardiales</taxon>
        <taxon>Pseudonocardiaceae</taxon>
        <taxon>Amycolatopsis</taxon>
    </lineage>
</organism>
<reference evidence="2 3" key="1">
    <citation type="submission" date="2020-10" db="EMBL/GenBank/DDBJ databases">
        <title>Sequencing the genomes of 1000 actinobacteria strains.</title>
        <authorList>
            <person name="Klenk H.-P."/>
        </authorList>
    </citation>
    <scope>NUCLEOTIDE SEQUENCE [LARGE SCALE GENOMIC DNA]</scope>
    <source>
        <strain evidence="2 3">DSM 44653</strain>
    </source>
</reference>
<accession>A0ABR9HSX4</accession>
<feature type="transmembrane region" description="Helical" evidence="1">
    <location>
        <begin position="266"/>
        <end position="285"/>
    </location>
</feature>
<keyword evidence="1" id="KW-0472">Membrane</keyword>
<name>A0ABR9HSX4_9PSEU</name>
<comment type="caution">
    <text evidence="2">The sequence shown here is derived from an EMBL/GenBank/DDBJ whole genome shotgun (WGS) entry which is preliminary data.</text>
</comment>
<keyword evidence="1" id="KW-0812">Transmembrane</keyword>
<feature type="transmembrane region" description="Helical" evidence="1">
    <location>
        <begin position="47"/>
        <end position="66"/>
    </location>
</feature>
<feature type="transmembrane region" description="Helical" evidence="1">
    <location>
        <begin position="141"/>
        <end position="161"/>
    </location>
</feature>
<evidence type="ECO:0008006" key="4">
    <source>
        <dbReference type="Google" id="ProtNLM"/>
    </source>
</evidence>
<feature type="transmembrane region" description="Helical" evidence="1">
    <location>
        <begin position="242"/>
        <end position="259"/>
    </location>
</feature>
<feature type="transmembrane region" description="Helical" evidence="1">
    <location>
        <begin position="168"/>
        <end position="188"/>
    </location>
</feature>
<evidence type="ECO:0000256" key="1">
    <source>
        <dbReference type="SAM" id="Phobius"/>
    </source>
</evidence>
<dbReference type="EMBL" id="JADBEG010000001">
    <property type="protein sequence ID" value="MBE1494029.1"/>
    <property type="molecule type" value="Genomic_DNA"/>
</dbReference>